<dbReference type="Gene3D" id="3.30.70.270">
    <property type="match status" value="1"/>
</dbReference>
<proteinExistence type="predicted"/>
<evidence type="ECO:0000313" key="6">
    <source>
        <dbReference type="Proteomes" id="UP000606193"/>
    </source>
</evidence>
<dbReference type="InterPro" id="IPR028082">
    <property type="entry name" value="Peripla_BP_I"/>
</dbReference>
<dbReference type="PROSITE" id="PS50887">
    <property type="entry name" value="GGDEF"/>
    <property type="match status" value="1"/>
</dbReference>
<dbReference type="InterPro" id="IPR029787">
    <property type="entry name" value="Nucleotide_cyclase"/>
</dbReference>
<dbReference type="SUPFAM" id="SSF53822">
    <property type="entry name" value="Periplasmic binding protein-like I"/>
    <property type="match status" value="1"/>
</dbReference>
<reference evidence="5 6" key="1">
    <citation type="submission" date="2020-08" db="EMBL/GenBank/DDBJ databases">
        <title>Genome public.</title>
        <authorList>
            <person name="Liu C."/>
            <person name="Sun Q."/>
        </authorList>
    </citation>
    <scope>NUCLEOTIDE SEQUENCE [LARGE SCALE GENOMIC DNA]</scope>
    <source>
        <strain evidence="5 6">NSJ-37</strain>
    </source>
</reference>
<dbReference type="CDD" id="cd06267">
    <property type="entry name" value="PBP1_LacI_sugar_binding-like"/>
    <property type="match status" value="1"/>
</dbReference>
<keyword evidence="3" id="KW-0804">Transcription</keyword>
<dbReference type="SUPFAM" id="SSF55073">
    <property type="entry name" value="Nucleotide cyclase"/>
    <property type="match status" value="1"/>
</dbReference>
<dbReference type="InterPro" id="IPR046335">
    <property type="entry name" value="LacI/GalR-like_sensor"/>
</dbReference>
<dbReference type="Proteomes" id="UP000606193">
    <property type="component" value="Unassembled WGS sequence"/>
</dbReference>
<dbReference type="EMBL" id="JACRSX010000010">
    <property type="protein sequence ID" value="MBC8562669.1"/>
    <property type="molecule type" value="Genomic_DNA"/>
</dbReference>
<name>A0ABR7N214_9FIRM</name>
<dbReference type="PANTHER" id="PTHR30146">
    <property type="entry name" value="LACI-RELATED TRANSCRIPTIONAL REPRESSOR"/>
    <property type="match status" value="1"/>
</dbReference>
<dbReference type="Pfam" id="PF00990">
    <property type="entry name" value="GGDEF"/>
    <property type="match status" value="1"/>
</dbReference>
<feature type="domain" description="GGDEF" evidence="4">
    <location>
        <begin position="513"/>
        <end position="648"/>
    </location>
</feature>
<dbReference type="RefSeq" id="WP_249297966.1">
    <property type="nucleotide sequence ID" value="NZ_JACRSX010000010.1"/>
</dbReference>
<dbReference type="CDD" id="cd01949">
    <property type="entry name" value="GGDEF"/>
    <property type="match status" value="1"/>
</dbReference>
<dbReference type="Pfam" id="PF13377">
    <property type="entry name" value="Peripla_BP_3"/>
    <property type="match status" value="1"/>
</dbReference>
<keyword evidence="6" id="KW-1185">Reference proteome</keyword>
<dbReference type="NCBIfam" id="TIGR00254">
    <property type="entry name" value="GGDEF"/>
    <property type="match status" value="1"/>
</dbReference>
<sequence>MTDTKKRKNIVVYLPQVYAEYISELRHSIERVGKERGYRLLFFTCFGDNSNIGIEEATNIRYDEGERSVFRLADPDAADGVLLLYDAFARSQYAEINNLIKNRYDCPVINFRTPMEIELDNVHNIYVDDREAFAEMIRHFIEKHHCTKVDLVTGPQDNPHSMFRLDIYKEVLEQNGLPVEKERIHWGNFWKNCGQGIVEEILSSGKELPEAIVCANDYMAISVISALKMHGIKVPEQIMVSGYDDVTEGRFCEPSITTIRQPMRQMGETAIDILERIWNGEEVPCDTYLPEEIVFRQSCGCGANGGDEGGQYATKLSTELDKVLYLETAASAMVTMLANAKDLEEFTQCLQKYVLRETGFKSFTLCLADHWEQQLPLPGMSYGKSMCMIDMVMGIYKSRILEPQRFPACQLIPGVFVKDDDPVYIIPLHYLQYYMGYVVLQIDYDLVSNVNIKSWFIHLDSALENFRMKQRLHLVAEELERLYIRDTLTGLYNRRGLEKFGEKMCEDCVRNNEQFMIMEIDMDGLKQVNDQYGHEEGDVCITTIANAMMYAAKDREICIRSGGDEYVVIGKNYSDEKVEMYIKRFQEFIDSANESLNKPYKIGASLGYYMGVPDGKRTVENYLRIADDKMYENKKRRKAKSYPGVEIR</sequence>
<gene>
    <name evidence="5" type="ORF">H8704_08520</name>
</gene>
<evidence type="ECO:0000313" key="5">
    <source>
        <dbReference type="EMBL" id="MBC8562669.1"/>
    </source>
</evidence>
<keyword evidence="2" id="KW-0238">DNA-binding</keyword>
<organism evidence="5 6">
    <name type="scientific">Jutongia huaianensis</name>
    <dbReference type="NCBI Taxonomy" id="2763668"/>
    <lineage>
        <taxon>Bacteria</taxon>
        <taxon>Bacillati</taxon>
        <taxon>Bacillota</taxon>
        <taxon>Clostridia</taxon>
        <taxon>Lachnospirales</taxon>
        <taxon>Lachnospiraceae</taxon>
        <taxon>Jutongia</taxon>
    </lineage>
</organism>
<dbReference type="InterPro" id="IPR000160">
    <property type="entry name" value="GGDEF_dom"/>
</dbReference>
<dbReference type="InterPro" id="IPR043128">
    <property type="entry name" value="Rev_trsase/Diguanyl_cyclase"/>
</dbReference>
<protein>
    <submittedName>
        <fullName evidence="5">Diguanylate cyclase</fullName>
    </submittedName>
</protein>
<dbReference type="SMART" id="SM00267">
    <property type="entry name" value="GGDEF"/>
    <property type="match status" value="1"/>
</dbReference>
<accession>A0ABR7N214</accession>
<evidence type="ECO:0000256" key="1">
    <source>
        <dbReference type="ARBA" id="ARBA00023015"/>
    </source>
</evidence>
<dbReference type="PANTHER" id="PTHR30146:SF24">
    <property type="entry name" value="XYLOSE OPERON REGULATORY PROTEIN"/>
    <property type="match status" value="1"/>
</dbReference>
<dbReference type="Gene3D" id="3.40.50.2300">
    <property type="match status" value="2"/>
</dbReference>
<evidence type="ECO:0000259" key="4">
    <source>
        <dbReference type="PROSITE" id="PS50887"/>
    </source>
</evidence>
<keyword evidence="1" id="KW-0805">Transcription regulation</keyword>
<comment type="caution">
    <text evidence="5">The sequence shown here is derived from an EMBL/GenBank/DDBJ whole genome shotgun (WGS) entry which is preliminary data.</text>
</comment>
<evidence type="ECO:0000256" key="3">
    <source>
        <dbReference type="ARBA" id="ARBA00023163"/>
    </source>
</evidence>
<evidence type="ECO:0000256" key="2">
    <source>
        <dbReference type="ARBA" id="ARBA00023125"/>
    </source>
</evidence>